<name>A0A512I877_9MICC</name>
<gene>
    <name evidence="2" type="ORF">KTU01_00090</name>
</gene>
<evidence type="ECO:0000256" key="1">
    <source>
        <dbReference type="SAM" id="MobiDB-lite"/>
    </source>
</evidence>
<evidence type="ECO:0000313" key="3">
    <source>
        <dbReference type="Proteomes" id="UP000321103"/>
    </source>
</evidence>
<organism evidence="2 3">
    <name type="scientific">Kocuria turfanensis</name>
    <dbReference type="NCBI Taxonomy" id="388357"/>
    <lineage>
        <taxon>Bacteria</taxon>
        <taxon>Bacillati</taxon>
        <taxon>Actinomycetota</taxon>
        <taxon>Actinomycetes</taxon>
        <taxon>Micrococcales</taxon>
        <taxon>Micrococcaceae</taxon>
        <taxon>Kocuria</taxon>
    </lineage>
</organism>
<feature type="compositionally biased region" description="Pro residues" evidence="1">
    <location>
        <begin position="1"/>
        <end position="11"/>
    </location>
</feature>
<reference evidence="2 3" key="1">
    <citation type="submission" date="2019-07" db="EMBL/GenBank/DDBJ databases">
        <title>Whole genome shotgun sequence of Kocuria turfanensis NBRC 107627.</title>
        <authorList>
            <person name="Hosoyama A."/>
            <person name="Uohara A."/>
            <person name="Ohji S."/>
            <person name="Ichikawa N."/>
        </authorList>
    </citation>
    <scope>NUCLEOTIDE SEQUENCE [LARGE SCALE GENOMIC DNA]</scope>
    <source>
        <strain evidence="2 3">NBRC 107627</strain>
    </source>
</reference>
<dbReference type="AlphaFoldDB" id="A0A512I877"/>
<comment type="caution">
    <text evidence="2">The sequence shown here is derived from an EMBL/GenBank/DDBJ whole genome shotgun (WGS) entry which is preliminary data.</text>
</comment>
<protein>
    <submittedName>
        <fullName evidence="2">Uncharacterized protein</fullName>
    </submittedName>
</protein>
<dbReference type="STRING" id="388357.GCA_001580365_01083"/>
<evidence type="ECO:0000313" key="2">
    <source>
        <dbReference type="EMBL" id="GEO93886.1"/>
    </source>
</evidence>
<dbReference type="Proteomes" id="UP000321103">
    <property type="component" value="Unassembled WGS sequence"/>
</dbReference>
<feature type="compositionally biased region" description="Basic and acidic residues" evidence="1">
    <location>
        <begin position="14"/>
        <end position="34"/>
    </location>
</feature>
<sequence>MPGEPETPVPADPAQDRPAPERPAQERPARDRTPTRRRPRRATGGTFSGAEPRLAGLAGPAPGTGDEPVDEAHEDWLRAQRPPHWG</sequence>
<proteinExistence type="predicted"/>
<dbReference type="RefSeq" id="WP_062734910.1">
    <property type="nucleotide sequence ID" value="NZ_BJZS01000001.1"/>
</dbReference>
<accession>A0A512I877</accession>
<dbReference type="EMBL" id="BJZS01000001">
    <property type="protein sequence ID" value="GEO93886.1"/>
    <property type="molecule type" value="Genomic_DNA"/>
</dbReference>
<feature type="compositionally biased region" description="Low complexity" evidence="1">
    <location>
        <begin position="49"/>
        <end position="63"/>
    </location>
</feature>
<feature type="region of interest" description="Disordered" evidence="1">
    <location>
        <begin position="1"/>
        <end position="86"/>
    </location>
</feature>
<keyword evidence="3" id="KW-1185">Reference proteome</keyword>